<name>A0AAE8XF52_9CAUD</name>
<dbReference type="RefSeq" id="YP_010657593.1">
    <property type="nucleotide sequence ID" value="NC_070848.1"/>
</dbReference>
<dbReference type="Proteomes" id="UP000828026">
    <property type="component" value="Segment"/>
</dbReference>
<organism evidence="2 3">
    <name type="scientific">Vibrio phage BUCT194</name>
    <dbReference type="NCBI Taxonomy" id="2859072"/>
    <lineage>
        <taxon>Viruses</taxon>
        <taxon>Duplodnaviria</taxon>
        <taxon>Heunggongvirae</taxon>
        <taxon>Uroviricota</taxon>
        <taxon>Caudoviricetes</taxon>
        <taxon>Schitoviridae</taxon>
        <taxon>Varunavirus</taxon>
        <taxon>Varunavirus BUCT194</taxon>
    </lineage>
</organism>
<dbReference type="GeneID" id="77933512"/>
<evidence type="ECO:0000256" key="1">
    <source>
        <dbReference type="SAM" id="MobiDB-lite"/>
    </source>
</evidence>
<reference evidence="2 3" key="1">
    <citation type="submission" date="2021-06" db="EMBL/GenBank/DDBJ databases">
        <authorList>
            <person name="Chen R."/>
            <person name="Qin H."/>
            <person name="He S."/>
            <person name="Han P."/>
            <person name="Xu F."/>
            <person name="Sun H."/>
            <person name="Fan H."/>
            <person name="Tong Y."/>
        </authorList>
    </citation>
    <scope>NUCLEOTIDE SEQUENCE [LARGE SCALE GENOMIC DNA]</scope>
</reference>
<protein>
    <submittedName>
        <fullName evidence="2">Portal protein</fullName>
    </submittedName>
</protein>
<accession>A0AAE8XF52</accession>
<dbReference type="InterPro" id="IPR056909">
    <property type="entry name" value="SU10_portal"/>
</dbReference>
<feature type="region of interest" description="Disordered" evidence="1">
    <location>
        <begin position="684"/>
        <end position="704"/>
    </location>
</feature>
<dbReference type="Pfam" id="PF23899">
    <property type="entry name" value="SU10_portal"/>
    <property type="match status" value="1"/>
</dbReference>
<feature type="region of interest" description="Disordered" evidence="1">
    <location>
        <begin position="1"/>
        <end position="35"/>
    </location>
</feature>
<sequence length="704" mass="79203">MKSMNNEYSAPKLTKWKNEPNVSELRQDYTSATSAQSEQVGKIEKWLSLLNVTGSQKVKPRPGRSTVQPKLIRKQAEWRYASLSEPFLSNDDIFEVSPKTWLDREAARQNSLILNYQFNNQLNRTTFIDNLIRTLVNEGTAIVRVSWDYEEGTRKEVKGIYDYEEADMGAAQMITQAVAMVEANPAVLDTFPEQLQESVKASQLNGRPIQAFQKDTEVVEVVHAIKNQPALEICDYRNVIIDPTCAGDMTKANFVIYSYEASRSDLERTGLYENLDLIEDEDGQDGNHTELGDTSFRFNDKPRKKLTVYEYWGFWDIDDTGITKPIVATWVGDVMIRMEENPYPDGKIPFVVIPYLPVKESVYGEADAELLEDNQKLIGALTRGQIDAMARSANAQIGMRKDALDSLNLRKFKSGEDYMFNPGTDPRGAVIEHSYPELPASTFNLLQMFNMEAEAITGIKSFSGGMTGDALGTTATGVQGVIDAQSKRELGILRRVATGMVEIAKKILAMNSQWLSDEEIIRITDEEFIQINRDNLVGSFDIKLSISNSQTDNIKAQELSFMLQTMGGVLPFNLLQIILAQIADLRNMPDLAKLIKDYQPEPDPMQEMEMQKAQLEMQKLQAEIAKIQGEANMAPVKAQSEQAKARKLSTEADLNSLEFVEQESGVTQERELELMKAQAESNLARDISKTILNTQTKDKEKPND</sequence>
<evidence type="ECO:0000313" key="3">
    <source>
        <dbReference type="Proteomes" id="UP000828026"/>
    </source>
</evidence>
<dbReference type="KEGG" id="vg:77933512"/>
<dbReference type="EMBL" id="MZ447858">
    <property type="protein sequence ID" value="UAW01158.1"/>
    <property type="molecule type" value="Genomic_DNA"/>
</dbReference>
<proteinExistence type="predicted"/>
<evidence type="ECO:0000313" key="2">
    <source>
        <dbReference type="EMBL" id="UAW01158.1"/>
    </source>
</evidence>
<keyword evidence="3" id="KW-1185">Reference proteome</keyword>